<dbReference type="EMBL" id="BSYR01000019">
    <property type="protein sequence ID" value="GMI81815.1"/>
    <property type="molecule type" value="Genomic_DNA"/>
</dbReference>
<accession>A0A9W7M0Q7</accession>
<organism evidence="2 3">
    <name type="scientific">Hibiscus trionum</name>
    <name type="common">Flower of an hour</name>
    <dbReference type="NCBI Taxonomy" id="183268"/>
    <lineage>
        <taxon>Eukaryota</taxon>
        <taxon>Viridiplantae</taxon>
        <taxon>Streptophyta</taxon>
        <taxon>Embryophyta</taxon>
        <taxon>Tracheophyta</taxon>
        <taxon>Spermatophyta</taxon>
        <taxon>Magnoliopsida</taxon>
        <taxon>eudicotyledons</taxon>
        <taxon>Gunneridae</taxon>
        <taxon>Pentapetalae</taxon>
        <taxon>rosids</taxon>
        <taxon>malvids</taxon>
        <taxon>Malvales</taxon>
        <taxon>Malvaceae</taxon>
        <taxon>Malvoideae</taxon>
        <taxon>Hibiscus</taxon>
    </lineage>
</organism>
<reference evidence="2" key="1">
    <citation type="submission" date="2023-05" db="EMBL/GenBank/DDBJ databases">
        <title>Genome and transcriptome analyses reveal genes involved in the formation of fine ridges on petal epidermal cells in Hibiscus trionum.</title>
        <authorList>
            <person name="Koshimizu S."/>
            <person name="Masuda S."/>
            <person name="Ishii T."/>
            <person name="Shirasu K."/>
            <person name="Hoshino A."/>
            <person name="Arita M."/>
        </authorList>
    </citation>
    <scope>NUCLEOTIDE SEQUENCE</scope>
    <source>
        <strain evidence="2">Hamamatsu line</strain>
    </source>
</reference>
<name>A0A9W7M0Q7_HIBTR</name>
<evidence type="ECO:0000313" key="3">
    <source>
        <dbReference type="Proteomes" id="UP001165190"/>
    </source>
</evidence>
<feature type="transmembrane region" description="Helical" evidence="1">
    <location>
        <begin position="72"/>
        <end position="92"/>
    </location>
</feature>
<keyword evidence="1" id="KW-0812">Transmembrane</keyword>
<keyword evidence="3" id="KW-1185">Reference proteome</keyword>
<evidence type="ECO:0000313" key="2">
    <source>
        <dbReference type="EMBL" id="GMI81815.1"/>
    </source>
</evidence>
<dbReference type="AlphaFoldDB" id="A0A9W7M0Q7"/>
<protein>
    <submittedName>
        <fullName evidence="2">Uncharacterized protein</fullName>
    </submittedName>
</protein>
<comment type="caution">
    <text evidence="2">The sequence shown here is derived from an EMBL/GenBank/DDBJ whole genome shotgun (WGS) entry which is preliminary data.</text>
</comment>
<proteinExistence type="predicted"/>
<keyword evidence="1" id="KW-1133">Transmembrane helix</keyword>
<sequence length="141" mass="16050">MLQLFKGIASEADALLNDLQSSLYKQEEKLTASAQQQREAHSRAVHNARSISKITVSFFATLDMHASKLAKIVFFVPFTFLPSLIASTLLIYEDHLLNQVSVFPWRYMKNKHKKHRILGNAEYGILQNPNLHVLSAQRSNI</sequence>
<dbReference type="Proteomes" id="UP001165190">
    <property type="component" value="Unassembled WGS sequence"/>
</dbReference>
<gene>
    <name evidence="2" type="ORF">HRI_001850800</name>
</gene>
<keyword evidence="1" id="KW-0472">Membrane</keyword>
<dbReference type="OrthoDB" id="1682956at2759"/>
<evidence type="ECO:0000256" key="1">
    <source>
        <dbReference type="SAM" id="Phobius"/>
    </source>
</evidence>